<accession>A0A7J6VBP9</accession>
<keyword evidence="12" id="KW-0132">Cell division</keyword>
<keyword evidence="12" id="KW-0131">Cell cycle</keyword>
<dbReference type="EMBL" id="JABWDY010034881">
    <property type="protein sequence ID" value="KAF5182323.1"/>
    <property type="molecule type" value="Genomic_DNA"/>
</dbReference>
<evidence type="ECO:0000313" key="13">
    <source>
        <dbReference type="Proteomes" id="UP000554482"/>
    </source>
</evidence>
<keyword evidence="5" id="KW-0597">Phosphoprotein</keyword>
<dbReference type="InterPro" id="IPR040221">
    <property type="entry name" value="CDCA7/CDA7L"/>
</dbReference>
<feature type="compositionally biased region" description="Low complexity" evidence="10">
    <location>
        <begin position="1"/>
        <end position="18"/>
    </location>
</feature>
<keyword evidence="4" id="KW-1017">Isopeptide bond</keyword>
<dbReference type="InterPro" id="IPR018866">
    <property type="entry name" value="Znf-4CXXC_R1"/>
</dbReference>
<feature type="compositionally biased region" description="Polar residues" evidence="10">
    <location>
        <begin position="44"/>
        <end position="55"/>
    </location>
</feature>
<feature type="compositionally biased region" description="Basic and acidic residues" evidence="10">
    <location>
        <begin position="277"/>
        <end position="298"/>
    </location>
</feature>
<evidence type="ECO:0000313" key="12">
    <source>
        <dbReference type="EMBL" id="KAF5182323.1"/>
    </source>
</evidence>
<evidence type="ECO:0000256" key="2">
    <source>
        <dbReference type="ARBA" id="ARBA00004496"/>
    </source>
</evidence>
<keyword evidence="7" id="KW-0805">Transcription regulation</keyword>
<protein>
    <submittedName>
        <fullName evidence="12">Cell division cycle-associated 7-like protein</fullName>
    </submittedName>
</protein>
<proteinExistence type="predicted"/>
<evidence type="ECO:0000256" key="6">
    <source>
        <dbReference type="ARBA" id="ARBA00022843"/>
    </source>
</evidence>
<evidence type="ECO:0000256" key="8">
    <source>
        <dbReference type="ARBA" id="ARBA00023163"/>
    </source>
</evidence>
<keyword evidence="9" id="KW-0539">Nucleus</keyword>
<sequence length="322" mass="35928">MALSPTPNSNSSPSNQILSPPPPVPLPQLTNSTSKKRKSKKTVVDSQLIPTDLTHQPQPLQQIPLPPSFSSSPPRKRTKSPGVRVVGGRIYDSENGKTCHQCRQKTMDFVVPCKTQREDKPCALKFCHKCLLNRYGEKAEEADKVDDWKCPKCRDICNCSHCMKKRGHQPTNIRVHTAKASGFRSVMEMMTVNGSENNSVTPTMLYLTNKESSPDGNDDSHLKPIVSPSAGKKIRERKQIKLEEGDDNACGGSNNNGTQSKNWYLTHGNTAEEEFNERDYGGQEERKIRKTKWKDLARTKINGKEQGGPKEDGAQSEKLLET</sequence>
<dbReference type="GO" id="GO:0005737">
    <property type="term" value="C:cytoplasm"/>
    <property type="evidence" value="ECO:0007669"/>
    <property type="project" value="UniProtKB-SubCell"/>
</dbReference>
<feature type="region of interest" description="Disordered" evidence="10">
    <location>
        <begin position="207"/>
        <end position="322"/>
    </location>
</feature>
<dbReference type="OrthoDB" id="298344at2759"/>
<feature type="compositionally biased region" description="Polar residues" evidence="10">
    <location>
        <begin position="251"/>
        <end position="269"/>
    </location>
</feature>
<feature type="compositionally biased region" description="Low complexity" evidence="10">
    <location>
        <begin position="56"/>
        <end position="73"/>
    </location>
</feature>
<feature type="compositionally biased region" description="Basic and acidic residues" evidence="10">
    <location>
        <begin position="307"/>
        <end position="322"/>
    </location>
</feature>
<keyword evidence="6" id="KW-0832">Ubl conjugation</keyword>
<dbReference type="PANTHER" id="PTHR31169:SF8">
    <property type="entry name" value="ZINC-FINGER DOMAIN OF MONOAMINE-OXIDASE A REPRESSOR R1 PROTEIN"/>
    <property type="match status" value="1"/>
</dbReference>
<dbReference type="PANTHER" id="PTHR31169">
    <property type="entry name" value="OS05G0300700 PROTEIN"/>
    <property type="match status" value="1"/>
</dbReference>
<evidence type="ECO:0000256" key="7">
    <source>
        <dbReference type="ARBA" id="ARBA00023015"/>
    </source>
</evidence>
<evidence type="ECO:0000256" key="1">
    <source>
        <dbReference type="ARBA" id="ARBA00004123"/>
    </source>
</evidence>
<comment type="caution">
    <text evidence="12">The sequence shown here is derived from an EMBL/GenBank/DDBJ whole genome shotgun (WGS) entry which is preliminary data.</text>
</comment>
<evidence type="ECO:0000256" key="3">
    <source>
        <dbReference type="ARBA" id="ARBA00022490"/>
    </source>
</evidence>
<evidence type="ECO:0000259" key="11">
    <source>
        <dbReference type="Pfam" id="PF10497"/>
    </source>
</evidence>
<name>A0A7J6VBP9_THATH</name>
<keyword evidence="13" id="KW-1185">Reference proteome</keyword>
<evidence type="ECO:0000256" key="10">
    <source>
        <dbReference type="SAM" id="MobiDB-lite"/>
    </source>
</evidence>
<evidence type="ECO:0000256" key="9">
    <source>
        <dbReference type="ARBA" id="ARBA00023242"/>
    </source>
</evidence>
<gene>
    <name evidence="12" type="ORF">FRX31_028090</name>
</gene>
<dbReference type="AlphaFoldDB" id="A0A7J6VBP9"/>
<dbReference type="GO" id="GO:0006355">
    <property type="term" value="P:regulation of DNA-templated transcription"/>
    <property type="evidence" value="ECO:0007669"/>
    <property type="project" value="InterPro"/>
</dbReference>
<evidence type="ECO:0000256" key="5">
    <source>
        <dbReference type="ARBA" id="ARBA00022553"/>
    </source>
</evidence>
<keyword evidence="8" id="KW-0804">Transcription</keyword>
<dbReference type="Proteomes" id="UP000554482">
    <property type="component" value="Unassembled WGS sequence"/>
</dbReference>
<dbReference type="Pfam" id="PF10497">
    <property type="entry name" value="zf-4CXXC_R1"/>
    <property type="match status" value="1"/>
</dbReference>
<reference evidence="12 13" key="1">
    <citation type="submission" date="2020-06" db="EMBL/GenBank/DDBJ databases">
        <title>Transcriptomic and genomic resources for Thalictrum thalictroides and T. hernandezii: Facilitating candidate gene discovery in an emerging model plant lineage.</title>
        <authorList>
            <person name="Arias T."/>
            <person name="Riano-Pachon D.M."/>
            <person name="Di Stilio V.S."/>
        </authorList>
    </citation>
    <scope>NUCLEOTIDE SEQUENCE [LARGE SCALE GENOMIC DNA]</scope>
    <source>
        <strain evidence="13">cv. WT478/WT964</strain>
        <tissue evidence="12">Leaves</tissue>
    </source>
</reference>
<comment type="subcellular location">
    <subcellularLocation>
        <location evidence="2">Cytoplasm</location>
    </subcellularLocation>
    <subcellularLocation>
        <location evidence="1">Nucleus</location>
    </subcellularLocation>
</comment>
<dbReference type="GO" id="GO:0051301">
    <property type="term" value="P:cell division"/>
    <property type="evidence" value="ECO:0007669"/>
    <property type="project" value="UniProtKB-KW"/>
</dbReference>
<feature type="domain" description="Zinc-finger" evidence="11">
    <location>
        <begin position="91"/>
        <end position="190"/>
    </location>
</feature>
<keyword evidence="3" id="KW-0963">Cytoplasm</keyword>
<organism evidence="12 13">
    <name type="scientific">Thalictrum thalictroides</name>
    <name type="common">Rue-anemone</name>
    <name type="synonym">Anemone thalictroides</name>
    <dbReference type="NCBI Taxonomy" id="46969"/>
    <lineage>
        <taxon>Eukaryota</taxon>
        <taxon>Viridiplantae</taxon>
        <taxon>Streptophyta</taxon>
        <taxon>Embryophyta</taxon>
        <taxon>Tracheophyta</taxon>
        <taxon>Spermatophyta</taxon>
        <taxon>Magnoliopsida</taxon>
        <taxon>Ranunculales</taxon>
        <taxon>Ranunculaceae</taxon>
        <taxon>Thalictroideae</taxon>
        <taxon>Thalictrum</taxon>
    </lineage>
</organism>
<feature type="region of interest" description="Disordered" evidence="10">
    <location>
        <begin position="1"/>
        <end position="82"/>
    </location>
</feature>
<dbReference type="GO" id="GO:0005634">
    <property type="term" value="C:nucleus"/>
    <property type="evidence" value="ECO:0007669"/>
    <property type="project" value="UniProtKB-SubCell"/>
</dbReference>
<evidence type="ECO:0000256" key="4">
    <source>
        <dbReference type="ARBA" id="ARBA00022499"/>
    </source>
</evidence>